<dbReference type="HOGENOM" id="CLU_050829_0_0_4"/>
<feature type="domain" description="HipA-like C-terminal" evidence="4">
    <location>
        <begin position="202"/>
        <end position="374"/>
    </location>
</feature>
<dbReference type="Pfam" id="PF07804">
    <property type="entry name" value="HipA_C"/>
    <property type="match status" value="1"/>
</dbReference>
<protein>
    <submittedName>
        <fullName evidence="5">HipA domain protein</fullName>
    </submittedName>
</protein>
<dbReference type="AlphaFoldDB" id="F0QBS7"/>
<keyword evidence="6" id="KW-1185">Reference proteome</keyword>
<dbReference type="GeneID" id="34238424"/>
<dbReference type="OrthoDB" id="8555656at2"/>
<dbReference type="PANTHER" id="PTHR37419">
    <property type="entry name" value="SERINE/THREONINE-PROTEIN KINASE TOXIN HIPA"/>
    <property type="match status" value="1"/>
</dbReference>
<dbReference type="Proteomes" id="UP000002482">
    <property type="component" value="Chromosome"/>
</dbReference>
<dbReference type="EMBL" id="CP002521">
    <property type="protein sequence ID" value="ADX47436.1"/>
    <property type="molecule type" value="Genomic_DNA"/>
</dbReference>
<gene>
    <name evidence="5" type="ordered locus">Acav_3537</name>
</gene>
<evidence type="ECO:0000256" key="3">
    <source>
        <dbReference type="ARBA" id="ARBA00022777"/>
    </source>
</evidence>
<dbReference type="GO" id="GO:0005829">
    <property type="term" value="C:cytosol"/>
    <property type="evidence" value="ECO:0007669"/>
    <property type="project" value="TreeGrafter"/>
</dbReference>
<evidence type="ECO:0000256" key="2">
    <source>
        <dbReference type="ARBA" id="ARBA00022679"/>
    </source>
</evidence>
<organism evidence="5 6">
    <name type="scientific">Paracidovorax avenae (strain ATCC 19860 / DSM 7227 / CCUG 15838 / JCM 20985 / LMG 2117 / NCPPB 1011)</name>
    <name type="common">Acidovorax avenae</name>
    <dbReference type="NCBI Taxonomy" id="643561"/>
    <lineage>
        <taxon>Bacteria</taxon>
        <taxon>Pseudomonadati</taxon>
        <taxon>Pseudomonadota</taxon>
        <taxon>Betaproteobacteria</taxon>
        <taxon>Burkholderiales</taxon>
        <taxon>Comamonadaceae</taxon>
        <taxon>Paracidovorax</taxon>
    </lineage>
</organism>
<dbReference type="GO" id="GO:0004674">
    <property type="term" value="F:protein serine/threonine kinase activity"/>
    <property type="evidence" value="ECO:0007669"/>
    <property type="project" value="TreeGrafter"/>
</dbReference>
<dbReference type="Gene3D" id="1.10.1070.20">
    <property type="match status" value="1"/>
</dbReference>
<dbReference type="GO" id="GO:0006355">
    <property type="term" value="P:regulation of DNA-templated transcription"/>
    <property type="evidence" value="ECO:0007669"/>
    <property type="project" value="UniProtKB-ARBA"/>
</dbReference>
<keyword evidence="2" id="KW-0808">Transferase</keyword>
<dbReference type="CDD" id="cd00090">
    <property type="entry name" value="HTH_ARSR"/>
    <property type="match status" value="1"/>
</dbReference>
<evidence type="ECO:0000259" key="4">
    <source>
        <dbReference type="Pfam" id="PF07804"/>
    </source>
</evidence>
<sequence length="445" mass="47743">MHSDALRLALRKGPQTARALSERLRVSQPTISRAIAVLGDEVLRLGRARSIQYVLRDLSRGHAAIPVHRVDTEGRTRWLGDLLPVHPDGYVMQQADGVARHSDGLPWWLFDMRPQGYLGRAFLLRHGGALGLPQRLSDWSDKDVVRALISQGGDPVGNLLLGDTAVHQFVHGPAPVPIPLQDKAAAYAALADAAARGEVPGSSAGGEQPKFIAFAETTSGPRHVLVKFTEAEPGPVSERWRDLLLAEHLALNVLSDAGIPASRTAVIDHAGQRFLEVERFDRAGPTGRIGLFSLAALDAEFVGQGTGGWPSIVQALVRQRCVSPEAVDMASRLWAFGTLIGNTDMHTGNLSFISGQGRPYALAPAYDMTPMAFAPRRGGGVPAAVPDPVILPAVPSRIWRDAVLMARQYLAALRGVPGFSDRFTACVHALQAHVDTAAARIARLG</sequence>
<keyword evidence="3" id="KW-0418">Kinase</keyword>
<evidence type="ECO:0000313" key="5">
    <source>
        <dbReference type="EMBL" id="ADX47436.1"/>
    </source>
</evidence>
<dbReference type="NCBIfam" id="NF007297">
    <property type="entry name" value="PRK09775.1"/>
    <property type="match status" value="1"/>
</dbReference>
<dbReference type="PANTHER" id="PTHR37419:SF8">
    <property type="entry name" value="TOXIN YJJJ"/>
    <property type="match status" value="1"/>
</dbReference>
<name>F0QBS7_PARA1</name>
<reference evidence="5" key="1">
    <citation type="submission" date="2011-02" db="EMBL/GenBank/DDBJ databases">
        <title>Complete sequence of Acidovorax avenae subsp. avenae ATCC 19860.</title>
        <authorList>
            <consortium name="US DOE Joint Genome Institute"/>
            <person name="Lucas S."/>
            <person name="Copeland A."/>
            <person name="Lapidus A."/>
            <person name="Cheng J.-F."/>
            <person name="Goodwin L."/>
            <person name="Pitluck S."/>
            <person name="Chertkov O."/>
            <person name="Held B."/>
            <person name="Detter J.C."/>
            <person name="Han C."/>
            <person name="Tapia R."/>
            <person name="Land M."/>
            <person name="Hauser L."/>
            <person name="Kyrpides N."/>
            <person name="Ivanova N."/>
            <person name="Ovchinnikova G."/>
            <person name="Pagani I."/>
            <person name="Gordon S."/>
            <person name="Woyke T."/>
        </authorList>
    </citation>
    <scope>NUCLEOTIDE SEQUENCE</scope>
    <source>
        <strain evidence="5">ATCC 19860</strain>
    </source>
</reference>
<evidence type="ECO:0000256" key="1">
    <source>
        <dbReference type="ARBA" id="ARBA00010164"/>
    </source>
</evidence>
<accession>F0QBS7</accession>
<dbReference type="RefSeq" id="WP_013595921.1">
    <property type="nucleotide sequence ID" value="NC_015138.1"/>
</dbReference>
<dbReference type="InterPro" id="IPR052028">
    <property type="entry name" value="HipA_Ser/Thr_kinase"/>
</dbReference>
<dbReference type="InterPro" id="IPR011991">
    <property type="entry name" value="ArsR-like_HTH"/>
</dbReference>
<dbReference type="KEGG" id="aaa:Acav_3537"/>
<comment type="similarity">
    <text evidence="1">Belongs to the HipA Ser/Thr kinase family.</text>
</comment>
<evidence type="ECO:0000313" key="6">
    <source>
        <dbReference type="Proteomes" id="UP000002482"/>
    </source>
</evidence>
<dbReference type="InterPro" id="IPR012893">
    <property type="entry name" value="HipA-like_C"/>
</dbReference>
<proteinExistence type="inferred from homology"/>